<dbReference type="SUPFAM" id="SSF51735">
    <property type="entry name" value="NAD(P)-binding Rossmann-fold domains"/>
    <property type="match status" value="1"/>
</dbReference>
<dbReference type="PANTHER" id="PTHR43103:SF5">
    <property type="entry name" value="4-EPIMERASE, PUTATIVE (AFU_ORTHOLOGUE AFUA_7G00360)-RELATED"/>
    <property type="match status" value="1"/>
</dbReference>
<reference evidence="5" key="1">
    <citation type="journal article" date="2021" name="Microorganisms">
        <title>Acidisoma silvae sp. nov. and Acidisomacellulosilytica sp. nov., Two Acidophilic Bacteria Isolated from Decaying Wood, Hydrolyzing Cellulose and Producing Poly-3-hydroxybutyrate.</title>
        <authorList>
            <person name="Mieszkin S."/>
            <person name="Pouder E."/>
            <person name="Uroz S."/>
            <person name="Simon-Colin C."/>
            <person name="Alain K."/>
        </authorList>
    </citation>
    <scope>NUCLEOTIDE SEQUENCE</scope>
    <source>
        <strain evidence="5">HW T2.11</strain>
    </source>
</reference>
<organism evidence="5 6">
    <name type="scientific">Acidisoma silvae</name>
    <dbReference type="NCBI Taxonomy" id="2802396"/>
    <lineage>
        <taxon>Bacteria</taxon>
        <taxon>Pseudomonadati</taxon>
        <taxon>Pseudomonadota</taxon>
        <taxon>Alphaproteobacteria</taxon>
        <taxon>Acetobacterales</taxon>
        <taxon>Acidocellaceae</taxon>
        <taxon>Acidisoma</taxon>
    </lineage>
</organism>
<evidence type="ECO:0000313" key="6">
    <source>
        <dbReference type="Proteomes" id="UP000708298"/>
    </source>
</evidence>
<gene>
    <name evidence="5" type="ORF">ASILVAE211_21355</name>
</gene>
<proteinExistence type="inferred from homology"/>
<reference evidence="5" key="2">
    <citation type="submission" date="2021-01" db="EMBL/GenBank/DDBJ databases">
        <authorList>
            <person name="Mieszkin S."/>
            <person name="Pouder E."/>
            <person name="Alain K."/>
        </authorList>
    </citation>
    <scope>NUCLEOTIDE SEQUENCE</scope>
    <source>
        <strain evidence="5">HW T2.11</strain>
    </source>
</reference>
<dbReference type="Pfam" id="PF01370">
    <property type="entry name" value="Epimerase"/>
    <property type="match status" value="1"/>
</dbReference>
<dbReference type="InterPro" id="IPR001509">
    <property type="entry name" value="Epimerase_deHydtase"/>
</dbReference>
<dbReference type="InterPro" id="IPR036291">
    <property type="entry name" value="NAD(P)-bd_dom_sf"/>
</dbReference>
<feature type="domain" description="NAD-dependent epimerase/dehydratase" evidence="4">
    <location>
        <begin position="9"/>
        <end position="182"/>
    </location>
</feature>
<dbReference type="Proteomes" id="UP000708298">
    <property type="component" value="Unassembled WGS sequence"/>
</dbReference>
<dbReference type="PANTHER" id="PTHR43103">
    <property type="entry name" value="NUCLEOSIDE-DIPHOSPHATE-SUGAR EPIMERASE"/>
    <property type="match status" value="1"/>
</dbReference>
<keyword evidence="2" id="KW-0560">Oxidoreductase</keyword>
<dbReference type="GO" id="GO:0016491">
    <property type="term" value="F:oxidoreductase activity"/>
    <property type="evidence" value="ECO:0007669"/>
    <property type="project" value="UniProtKB-KW"/>
</dbReference>
<accession>A0A964E0X1</accession>
<evidence type="ECO:0000256" key="3">
    <source>
        <dbReference type="ARBA" id="ARBA00023027"/>
    </source>
</evidence>
<keyword evidence="6" id="KW-1185">Reference proteome</keyword>
<name>A0A964E0X1_9PROT</name>
<evidence type="ECO:0000256" key="1">
    <source>
        <dbReference type="ARBA" id="ARBA00007637"/>
    </source>
</evidence>
<keyword evidence="3" id="KW-0520">NAD</keyword>
<evidence type="ECO:0000313" key="5">
    <source>
        <dbReference type="EMBL" id="MCB8877756.1"/>
    </source>
</evidence>
<evidence type="ECO:0000256" key="2">
    <source>
        <dbReference type="ARBA" id="ARBA00023002"/>
    </source>
</evidence>
<dbReference type="EMBL" id="JAESVB010000017">
    <property type="protein sequence ID" value="MCB8877756.1"/>
    <property type="molecule type" value="Genomic_DNA"/>
</dbReference>
<sequence length="274" mass="30700">MSFERRPTALLTGAAGHLGGVLARRLAACGWHMRLTDIKPFEGPLPDGATFLTVDLEDKRAVQDAAAGCDLILHFGGISTEQSFEDIIGPNYRGSFHIYEAARYHRARVVFPSSVHVVGLYERGDKLDQDCVLRPDGYYGLSKAYGEMLARMYWEKHEVESLIVRIGSTLSEPTDRRFLSTWLSYDDFIALVRCSAEAERLAFTVIWGASNNSRSFWRDDGRARIGWQPEDSSDGYIERLDAVVTHDAIAEGLQGGRFVTVDYTREGLPPKDLF</sequence>
<evidence type="ECO:0000259" key="4">
    <source>
        <dbReference type="Pfam" id="PF01370"/>
    </source>
</evidence>
<dbReference type="Gene3D" id="3.40.50.720">
    <property type="entry name" value="NAD(P)-binding Rossmann-like Domain"/>
    <property type="match status" value="1"/>
</dbReference>
<protein>
    <submittedName>
        <fullName evidence="5">NAD(P)-dependent oxidoreductase</fullName>
    </submittedName>
</protein>
<dbReference type="RefSeq" id="WP_227323405.1">
    <property type="nucleotide sequence ID" value="NZ_JAESVB010000017.1"/>
</dbReference>
<dbReference type="AlphaFoldDB" id="A0A964E0X1"/>
<comment type="similarity">
    <text evidence="1">Belongs to the NAD(P)-dependent epimerase/dehydratase family.</text>
</comment>
<comment type="caution">
    <text evidence="5">The sequence shown here is derived from an EMBL/GenBank/DDBJ whole genome shotgun (WGS) entry which is preliminary data.</text>
</comment>